<dbReference type="InterPro" id="IPR029063">
    <property type="entry name" value="SAM-dependent_MTases_sf"/>
</dbReference>
<dbReference type="InterPro" id="IPR003869">
    <property type="entry name" value="Polysac_CapD-like"/>
</dbReference>
<evidence type="ECO:0000256" key="2">
    <source>
        <dbReference type="SAM" id="Phobius"/>
    </source>
</evidence>
<evidence type="ECO:0000313" key="4">
    <source>
        <dbReference type="EMBL" id="CAB4583051.1"/>
    </source>
</evidence>
<feature type="transmembrane region" description="Helical" evidence="2">
    <location>
        <begin position="90"/>
        <end position="110"/>
    </location>
</feature>
<dbReference type="PANTHER" id="PTHR43318:SF1">
    <property type="entry name" value="POLYSACCHARIDE BIOSYNTHESIS PROTEIN EPSC-RELATED"/>
    <property type="match status" value="1"/>
</dbReference>
<evidence type="ECO:0000259" key="3">
    <source>
        <dbReference type="Pfam" id="PF02719"/>
    </source>
</evidence>
<name>A0A6J6F2P9_9ZZZZ</name>
<dbReference type="SUPFAM" id="SSF53335">
    <property type="entry name" value="S-adenosyl-L-methionine-dependent methyltransferases"/>
    <property type="match status" value="1"/>
</dbReference>
<evidence type="ECO:0000256" key="1">
    <source>
        <dbReference type="ARBA" id="ARBA00007430"/>
    </source>
</evidence>
<feature type="domain" description="Polysaccharide biosynthesis protein CapD-like" evidence="3">
    <location>
        <begin position="294"/>
        <end position="573"/>
    </location>
</feature>
<organism evidence="4">
    <name type="scientific">freshwater metagenome</name>
    <dbReference type="NCBI Taxonomy" id="449393"/>
    <lineage>
        <taxon>unclassified sequences</taxon>
        <taxon>metagenomes</taxon>
        <taxon>ecological metagenomes</taxon>
    </lineage>
</organism>
<comment type="similarity">
    <text evidence="1">Belongs to the polysaccharide synthase family.</text>
</comment>
<keyword evidence="2" id="KW-1133">Transmembrane helix</keyword>
<dbReference type="EMBL" id="CAEZSR010000166">
    <property type="protein sequence ID" value="CAB4583051.1"/>
    <property type="molecule type" value="Genomic_DNA"/>
</dbReference>
<dbReference type="InterPro" id="IPR036291">
    <property type="entry name" value="NAD(P)-bd_dom_sf"/>
</dbReference>
<dbReference type="CDD" id="cd05237">
    <property type="entry name" value="UDP_invert_4-6DH_SDR_e"/>
    <property type="match status" value="1"/>
</dbReference>
<dbReference type="PANTHER" id="PTHR43318">
    <property type="entry name" value="UDP-N-ACETYLGLUCOSAMINE 4,6-DEHYDRATASE"/>
    <property type="match status" value="1"/>
</dbReference>
<dbReference type="SUPFAM" id="SSF51735">
    <property type="entry name" value="NAD(P)-binding Rossmann-fold domains"/>
    <property type="match status" value="1"/>
</dbReference>
<sequence length="614" mass="66338">MISRVIGTSTADNPAFRRWARPAYQYAVDALIWAVAVPVTTWLRYDMRVEPIDTAGVIWTAAIAVVAQGVFGVLFGLYRRRWRYGSFDELLGVAATVVAVGALLTVVVFAPTSPTLPRSVPLLSLAVAVTGAITARTVRRLYLTRKHHPHEADPVVVVGAGQAAAEIVRSLLNTFDAPYRPVALLDDDPLKTNMRIQGVKVHGVIEDLPEIAARTGAVAIVMAIPSAEIDLVRLVDVLARRTGLPLYVLPQVRDMFTVPTFSDIRPVSEADLLGRELASIDTAAIAHYVTDRRVLVTGAGGSIGSELCRQLARFEPSALIMLDRDESGLHATQLSIEGRALLDSPNLVLADIRDAARIREVFEEHRPHVVFHAAALKHLPLLERFPDEAWKSNVVGTQNVIAAAQAVGVDHFVNISTDKAADPVSVLGSSKRITERLTSYAGQDAGQGAGGRFVSVRFGNVLGSRGSVLTIFRQQLEHGGPITVTDPEVTRYFMTVQEAVRLTVFAGAIGDSGDVLVLDMGQPVKIVDVAERFARQRTPALEIVFTGLREGEKLHEDLFGDGEVDVRPVHELISHVPVPPLAFDDVLASRPPGATATAALLSHIAQTDARREVA</sequence>
<accession>A0A6J6F2P9</accession>
<protein>
    <submittedName>
        <fullName evidence="4">Unannotated protein</fullName>
    </submittedName>
</protein>
<proteinExistence type="inferred from homology"/>
<dbReference type="Pfam" id="PF02719">
    <property type="entry name" value="Polysacc_synt_2"/>
    <property type="match status" value="1"/>
</dbReference>
<dbReference type="Pfam" id="PF13727">
    <property type="entry name" value="CoA_binding_3"/>
    <property type="match status" value="1"/>
</dbReference>
<dbReference type="Gene3D" id="3.40.50.720">
    <property type="entry name" value="NAD(P)-binding Rossmann-like Domain"/>
    <property type="match status" value="2"/>
</dbReference>
<feature type="transmembrane region" description="Helical" evidence="2">
    <location>
        <begin position="26"/>
        <end position="45"/>
    </location>
</feature>
<keyword evidence="2" id="KW-0472">Membrane</keyword>
<feature type="transmembrane region" description="Helical" evidence="2">
    <location>
        <begin position="57"/>
        <end position="78"/>
    </location>
</feature>
<keyword evidence="2" id="KW-0812">Transmembrane</keyword>
<dbReference type="AlphaFoldDB" id="A0A6J6F2P9"/>
<reference evidence="4" key="1">
    <citation type="submission" date="2020-05" db="EMBL/GenBank/DDBJ databases">
        <authorList>
            <person name="Chiriac C."/>
            <person name="Salcher M."/>
            <person name="Ghai R."/>
            <person name="Kavagutti S V."/>
        </authorList>
    </citation>
    <scope>NUCLEOTIDE SEQUENCE</scope>
</reference>
<gene>
    <name evidence="4" type="ORF">UFOPK1493_03216</name>
</gene>
<dbReference type="InterPro" id="IPR051203">
    <property type="entry name" value="Polysaccharide_Synthase-Rel"/>
</dbReference>